<evidence type="ECO:0000256" key="3">
    <source>
        <dbReference type="ARBA" id="ARBA00009983"/>
    </source>
</evidence>
<evidence type="ECO:0000256" key="6">
    <source>
        <dbReference type="ARBA" id="ARBA00022989"/>
    </source>
</evidence>
<feature type="transmembrane region" description="Helical" evidence="9">
    <location>
        <begin position="176"/>
        <end position="198"/>
    </location>
</feature>
<dbReference type="GO" id="GO:0016740">
    <property type="term" value="F:transferase activity"/>
    <property type="evidence" value="ECO:0007669"/>
    <property type="project" value="UniProtKB-KW"/>
</dbReference>
<dbReference type="EC" id="2.7.8.-" evidence="11"/>
<evidence type="ECO:0000256" key="9">
    <source>
        <dbReference type="SAM" id="Phobius"/>
    </source>
</evidence>
<reference evidence="12" key="1">
    <citation type="journal article" date="2019" name="Int. J. Syst. Evol. Microbiol.">
        <title>The Global Catalogue of Microorganisms (GCM) 10K type strain sequencing project: providing services to taxonomists for standard genome sequencing and annotation.</title>
        <authorList>
            <consortium name="The Broad Institute Genomics Platform"/>
            <consortium name="The Broad Institute Genome Sequencing Center for Infectious Disease"/>
            <person name="Wu L."/>
            <person name="Ma J."/>
        </authorList>
    </citation>
    <scope>NUCLEOTIDE SEQUENCE [LARGE SCALE GENOMIC DNA]</scope>
    <source>
        <strain evidence="12">KCTC 3950</strain>
    </source>
</reference>
<feature type="transmembrane region" description="Helical" evidence="9">
    <location>
        <begin position="58"/>
        <end position="78"/>
    </location>
</feature>
<comment type="similarity">
    <text evidence="3 8">Belongs to the LTA synthase family.</text>
</comment>
<evidence type="ECO:0000313" key="11">
    <source>
        <dbReference type="EMBL" id="MFD2613296.1"/>
    </source>
</evidence>
<evidence type="ECO:0000256" key="5">
    <source>
        <dbReference type="ARBA" id="ARBA00022692"/>
    </source>
</evidence>
<keyword evidence="6 9" id="KW-1133">Transmembrane helix</keyword>
<evidence type="ECO:0000313" key="12">
    <source>
        <dbReference type="Proteomes" id="UP001597541"/>
    </source>
</evidence>
<accession>A0ABW5PEF1</accession>
<dbReference type="PANTHER" id="PTHR47371">
    <property type="entry name" value="LIPOTEICHOIC ACID SYNTHASE"/>
    <property type="match status" value="1"/>
</dbReference>
<organism evidence="11 12">
    <name type="scientific">Paenibacillus gansuensis</name>
    <dbReference type="NCBI Taxonomy" id="306542"/>
    <lineage>
        <taxon>Bacteria</taxon>
        <taxon>Bacillati</taxon>
        <taxon>Bacillota</taxon>
        <taxon>Bacilli</taxon>
        <taxon>Bacillales</taxon>
        <taxon>Paenibacillaceae</taxon>
        <taxon>Paenibacillus</taxon>
    </lineage>
</organism>
<dbReference type="InterPro" id="IPR050448">
    <property type="entry name" value="OpgB/LTA_synthase_biosynth"/>
</dbReference>
<dbReference type="RefSeq" id="WP_377603295.1">
    <property type="nucleotide sequence ID" value="NZ_JBHUME010000008.1"/>
</dbReference>
<keyword evidence="11" id="KW-0808">Transferase</keyword>
<comment type="subcellular location">
    <subcellularLocation>
        <location evidence="1">Cell membrane</location>
        <topology evidence="1">Multi-pass membrane protein</topology>
    </subcellularLocation>
</comment>
<evidence type="ECO:0000256" key="4">
    <source>
        <dbReference type="ARBA" id="ARBA00022475"/>
    </source>
</evidence>
<feature type="transmembrane region" description="Helical" evidence="9">
    <location>
        <begin position="136"/>
        <end position="156"/>
    </location>
</feature>
<dbReference type="EMBL" id="JBHUME010000008">
    <property type="protein sequence ID" value="MFD2613296.1"/>
    <property type="molecule type" value="Genomic_DNA"/>
</dbReference>
<evidence type="ECO:0000259" key="10">
    <source>
        <dbReference type="Pfam" id="PF00884"/>
    </source>
</evidence>
<dbReference type="Pfam" id="PF00884">
    <property type="entry name" value="Sulfatase"/>
    <property type="match status" value="1"/>
</dbReference>
<evidence type="ECO:0000256" key="7">
    <source>
        <dbReference type="ARBA" id="ARBA00023136"/>
    </source>
</evidence>
<evidence type="ECO:0000256" key="1">
    <source>
        <dbReference type="ARBA" id="ARBA00004651"/>
    </source>
</evidence>
<sequence>MQSNFTYTGAEERSRFVRAVSKIRIADYLIFIVLLFWKIILFDAFINVPQVKMGPLDWLIGLGSILLLSFWVFFLPLAGRILALFFLNLAVSVLFFSDLVYFRYFQDFISIPVLMQSKQVGELGGTIETIVYMKDIFFFVDLVLLIPLGIYAYRRLKQSASYGAQRPFPRRLLRKVAANLIIFTIGYACVFAPVHVATSTWAKGLFTGNWWNVATYNVTGLLGFHGLDVYRFLDTKVLSKEQGLTEKQLSDIRAWFSNHERQLGPDNPMFAKYKGKNIIVVQAEALQNFMIGKSIGGKEITPNMNALLKETLYFSNYYHQTGQGRTSDADFLSNCSMHPLPTGSVFTRFPSHTYDCLPQQLKSAGYSTAVFHAYEPSFWNRYTMYPKMGYDRFYSKQDFQTAEKIGWSIGDEPFLLQSADYMKQMKQPFYSFLITLSSHHPFAIPKDKQELDTGEFEGTVFGNYLQSVHYVDQSVGAFVAKLKQDGLWDNSIFLLYGDHDNSITDQVPLEKFLGRELTDVEFQKLRGQVPMILHLPGDQPTGEYKEVAGQSDMTPTLLNLLGLSSQGKFFMGNNLFGTSPERLIVFRNHSFTDGSIYYYATADQMFETGTCTDYATGETVDLARCKPGYDEADKRLNLSDQIIIHDAITAIRHPDKQKR</sequence>
<dbReference type="PIRSF" id="PIRSF005091">
    <property type="entry name" value="Mmb_sulf_HI1246"/>
    <property type="match status" value="1"/>
</dbReference>
<dbReference type="InterPro" id="IPR000917">
    <property type="entry name" value="Sulfatase_N"/>
</dbReference>
<dbReference type="Gene3D" id="3.30.1120.170">
    <property type="match status" value="1"/>
</dbReference>
<name>A0ABW5PEF1_9BACL</name>
<dbReference type="InterPro" id="IPR017850">
    <property type="entry name" value="Alkaline_phosphatase_core_sf"/>
</dbReference>
<proteinExistence type="inferred from homology"/>
<keyword evidence="4 8" id="KW-1003">Cell membrane</keyword>
<comment type="caution">
    <text evidence="11">The sequence shown here is derived from an EMBL/GenBank/DDBJ whole genome shotgun (WGS) entry which is preliminary data.</text>
</comment>
<evidence type="ECO:0000256" key="2">
    <source>
        <dbReference type="ARBA" id="ARBA00004936"/>
    </source>
</evidence>
<feature type="domain" description="Sulfatase N-terminal" evidence="10">
    <location>
        <begin position="276"/>
        <end position="562"/>
    </location>
</feature>
<dbReference type="Gene3D" id="3.40.720.10">
    <property type="entry name" value="Alkaline Phosphatase, subunit A"/>
    <property type="match status" value="1"/>
</dbReference>
<keyword evidence="5 9" id="KW-0812">Transmembrane</keyword>
<comment type="pathway">
    <text evidence="2">Cell wall biogenesis; lipoteichoic acid biosynthesis.</text>
</comment>
<dbReference type="Proteomes" id="UP001597541">
    <property type="component" value="Unassembled WGS sequence"/>
</dbReference>
<feature type="transmembrane region" description="Helical" evidence="9">
    <location>
        <begin position="25"/>
        <end position="46"/>
    </location>
</feature>
<dbReference type="SUPFAM" id="SSF53649">
    <property type="entry name" value="Alkaline phosphatase-like"/>
    <property type="match status" value="1"/>
</dbReference>
<dbReference type="CDD" id="cd16015">
    <property type="entry name" value="LTA_synthase"/>
    <property type="match status" value="1"/>
</dbReference>
<dbReference type="InterPro" id="IPR012160">
    <property type="entry name" value="LtaS-like"/>
</dbReference>
<evidence type="ECO:0000256" key="8">
    <source>
        <dbReference type="PIRNR" id="PIRNR005091"/>
    </source>
</evidence>
<gene>
    <name evidence="11" type="ORF">ACFSUF_12770</name>
</gene>
<dbReference type="PANTHER" id="PTHR47371:SF3">
    <property type="entry name" value="PHOSPHOGLYCEROL TRANSFERASE I"/>
    <property type="match status" value="1"/>
</dbReference>
<protein>
    <submittedName>
        <fullName evidence="11">LTA synthase family protein</fullName>
        <ecNumber evidence="11">2.7.8.-</ecNumber>
    </submittedName>
</protein>
<keyword evidence="12" id="KW-1185">Reference proteome</keyword>
<feature type="transmembrane region" description="Helical" evidence="9">
    <location>
        <begin position="85"/>
        <end position="105"/>
    </location>
</feature>
<keyword evidence="7 8" id="KW-0472">Membrane</keyword>